<proteinExistence type="predicted"/>
<dbReference type="InterPro" id="IPR043723">
    <property type="entry name" value="DUF5665"/>
</dbReference>
<reference evidence="2 3" key="1">
    <citation type="journal article" date="2016" name="Nat. Commun.">
        <title>Thousands of microbial genomes shed light on interconnected biogeochemical processes in an aquifer system.</title>
        <authorList>
            <person name="Anantharaman K."/>
            <person name="Brown C.T."/>
            <person name="Hug L.A."/>
            <person name="Sharon I."/>
            <person name="Castelle C.J."/>
            <person name="Probst A.J."/>
            <person name="Thomas B.C."/>
            <person name="Singh A."/>
            <person name="Wilkins M.J."/>
            <person name="Karaoz U."/>
            <person name="Brodie E.L."/>
            <person name="Williams K.H."/>
            <person name="Hubbard S.S."/>
            <person name="Banfield J.F."/>
        </authorList>
    </citation>
    <scope>NUCLEOTIDE SEQUENCE [LARGE SCALE GENOMIC DNA]</scope>
</reference>
<accession>A0A1F4T7M1</accession>
<dbReference type="Proteomes" id="UP000178602">
    <property type="component" value="Unassembled WGS sequence"/>
</dbReference>
<protein>
    <submittedName>
        <fullName evidence="2">Uncharacterized protein</fullName>
    </submittedName>
</protein>
<gene>
    <name evidence="2" type="ORF">A3K49_06240</name>
</gene>
<evidence type="ECO:0000256" key="1">
    <source>
        <dbReference type="SAM" id="Phobius"/>
    </source>
</evidence>
<keyword evidence="1" id="KW-0472">Membrane</keyword>
<feature type="transmembrane region" description="Helical" evidence="1">
    <location>
        <begin position="25"/>
        <end position="46"/>
    </location>
</feature>
<evidence type="ECO:0000313" key="3">
    <source>
        <dbReference type="Proteomes" id="UP000178602"/>
    </source>
</evidence>
<feature type="transmembrane region" description="Helical" evidence="1">
    <location>
        <begin position="52"/>
        <end position="72"/>
    </location>
</feature>
<name>A0A1F4T7M1_UNCSA</name>
<sequence length="90" mass="10322">MNQNEERLFEAIEKIRRDKHEPWRYVLFTFVNGIAQGVGFALGTTIVLGLSIYVLTIVIAQLVNFPVVGHYFQQIGTLIDAYSKQPLRVR</sequence>
<comment type="caution">
    <text evidence="2">The sequence shown here is derived from an EMBL/GenBank/DDBJ whole genome shotgun (WGS) entry which is preliminary data.</text>
</comment>
<keyword evidence="1" id="KW-1133">Transmembrane helix</keyword>
<dbReference type="Pfam" id="PF18910">
    <property type="entry name" value="DUF5665"/>
    <property type="match status" value="1"/>
</dbReference>
<organism evidence="2 3">
    <name type="scientific">candidate division WOR-1 bacterium RIFOXYC12_FULL_54_18</name>
    <dbReference type="NCBI Taxonomy" id="1802584"/>
    <lineage>
        <taxon>Bacteria</taxon>
        <taxon>Bacillati</taxon>
        <taxon>Saganbacteria</taxon>
    </lineage>
</organism>
<dbReference type="AlphaFoldDB" id="A0A1F4T7M1"/>
<keyword evidence="1" id="KW-0812">Transmembrane</keyword>
<evidence type="ECO:0000313" key="2">
    <source>
        <dbReference type="EMBL" id="OGC28547.1"/>
    </source>
</evidence>
<dbReference type="EMBL" id="MEUG01000001">
    <property type="protein sequence ID" value="OGC28547.1"/>
    <property type="molecule type" value="Genomic_DNA"/>
</dbReference>